<dbReference type="RefSeq" id="WP_146432111.1">
    <property type="nucleotide sequence ID" value="NZ_SJPF01000003.1"/>
</dbReference>
<gene>
    <name evidence="2" type="ORF">Enr8_26110</name>
</gene>
<keyword evidence="1" id="KW-0812">Transmembrane</keyword>
<keyword evidence="3" id="KW-1185">Reference proteome</keyword>
<organism evidence="2 3">
    <name type="scientific">Blastopirellula retiformator</name>
    <dbReference type="NCBI Taxonomy" id="2527970"/>
    <lineage>
        <taxon>Bacteria</taxon>
        <taxon>Pseudomonadati</taxon>
        <taxon>Planctomycetota</taxon>
        <taxon>Planctomycetia</taxon>
        <taxon>Pirellulales</taxon>
        <taxon>Pirellulaceae</taxon>
        <taxon>Blastopirellula</taxon>
    </lineage>
</organism>
<sequence length="136" mass="15837">MFERDFFLSTSIHSQRAPAEIMPAVVNAFRRVGGQLNENGTTLTIHEGFAGVQFDFIFEGNSVVEVRKRNENQYEVEVKIEIKPNQLFWICAIVGFFCLWFVWVANVFYFLVDPQRPYQQALDNLRRELEPAPQGF</sequence>
<evidence type="ECO:0000256" key="1">
    <source>
        <dbReference type="SAM" id="Phobius"/>
    </source>
</evidence>
<dbReference type="OrthoDB" id="272554at2"/>
<dbReference type="AlphaFoldDB" id="A0A5C5V502"/>
<dbReference type="Proteomes" id="UP000318878">
    <property type="component" value="Unassembled WGS sequence"/>
</dbReference>
<keyword evidence="1" id="KW-0472">Membrane</keyword>
<comment type="caution">
    <text evidence="2">The sequence shown here is derived from an EMBL/GenBank/DDBJ whole genome shotgun (WGS) entry which is preliminary data.</text>
</comment>
<dbReference type="EMBL" id="SJPF01000003">
    <property type="protein sequence ID" value="TWT32805.1"/>
    <property type="molecule type" value="Genomic_DNA"/>
</dbReference>
<evidence type="ECO:0000313" key="2">
    <source>
        <dbReference type="EMBL" id="TWT32805.1"/>
    </source>
</evidence>
<proteinExistence type="predicted"/>
<reference evidence="2 3" key="1">
    <citation type="submission" date="2019-02" db="EMBL/GenBank/DDBJ databases">
        <title>Deep-cultivation of Planctomycetes and their phenomic and genomic characterization uncovers novel biology.</title>
        <authorList>
            <person name="Wiegand S."/>
            <person name="Jogler M."/>
            <person name="Boedeker C."/>
            <person name="Pinto D."/>
            <person name="Vollmers J."/>
            <person name="Rivas-Marin E."/>
            <person name="Kohn T."/>
            <person name="Peeters S.H."/>
            <person name="Heuer A."/>
            <person name="Rast P."/>
            <person name="Oberbeckmann S."/>
            <person name="Bunk B."/>
            <person name="Jeske O."/>
            <person name="Meyerdierks A."/>
            <person name="Storesund J.E."/>
            <person name="Kallscheuer N."/>
            <person name="Luecker S."/>
            <person name="Lage O.M."/>
            <person name="Pohl T."/>
            <person name="Merkel B.J."/>
            <person name="Hornburger P."/>
            <person name="Mueller R.-W."/>
            <person name="Bruemmer F."/>
            <person name="Labrenz M."/>
            <person name="Spormann A.M."/>
            <person name="Op Den Camp H."/>
            <person name="Overmann J."/>
            <person name="Amann R."/>
            <person name="Jetten M.S.M."/>
            <person name="Mascher T."/>
            <person name="Medema M.H."/>
            <person name="Devos D.P."/>
            <person name="Kaster A.-K."/>
            <person name="Ovreas L."/>
            <person name="Rohde M."/>
            <person name="Galperin M.Y."/>
            <person name="Jogler C."/>
        </authorList>
    </citation>
    <scope>NUCLEOTIDE SEQUENCE [LARGE SCALE GENOMIC DNA]</scope>
    <source>
        <strain evidence="2 3">Enr8</strain>
    </source>
</reference>
<feature type="transmembrane region" description="Helical" evidence="1">
    <location>
        <begin position="87"/>
        <end position="112"/>
    </location>
</feature>
<evidence type="ECO:0000313" key="3">
    <source>
        <dbReference type="Proteomes" id="UP000318878"/>
    </source>
</evidence>
<accession>A0A5C5V502</accession>
<name>A0A5C5V502_9BACT</name>
<keyword evidence="1" id="KW-1133">Transmembrane helix</keyword>
<protein>
    <submittedName>
        <fullName evidence="2">Uncharacterized protein</fullName>
    </submittedName>
</protein>